<feature type="domain" description="NfeD-like C-terminal" evidence="6">
    <location>
        <begin position="401"/>
        <end position="455"/>
    </location>
</feature>
<dbReference type="Pfam" id="PF01957">
    <property type="entry name" value="NfeD"/>
    <property type="match status" value="1"/>
</dbReference>
<dbReference type="Pfam" id="PF25145">
    <property type="entry name" value="NfeD1b_N"/>
    <property type="match status" value="1"/>
</dbReference>
<dbReference type="InterPro" id="IPR056738">
    <property type="entry name" value="NfeD1b_N"/>
</dbReference>
<name>A0A172ZJM3_9BACL</name>
<dbReference type="OrthoDB" id="9806253at2"/>
<keyword evidence="10" id="KW-1185">Reference proteome</keyword>
<proteinExistence type="predicted"/>
<dbReference type="InterPro" id="IPR029045">
    <property type="entry name" value="ClpP/crotonase-like_dom_sf"/>
</dbReference>
<evidence type="ECO:0000259" key="7">
    <source>
        <dbReference type="Pfam" id="PF24961"/>
    </source>
</evidence>
<dbReference type="Gene3D" id="2.40.50.140">
    <property type="entry name" value="Nucleic acid-binding proteins"/>
    <property type="match status" value="1"/>
</dbReference>
<evidence type="ECO:0000313" key="10">
    <source>
        <dbReference type="Proteomes" id="UP000078148"/>
    </source>
</evidence>
<feature type="domain" description="NfeD integral membrane" evidence="7">
    <location>
        <begin position="257"/>
        <end position="372"/>
    </location>
</feature>
<dbReference type="KEGG" id="pbv:AR543_18125"/>
<evidence type="ECO:0000313" key="9">
    <source>
        <dbReference type="EMBL" id="ANF97739.1"/>
    </source>
</evidence>
<dbReference type="SUPFAM" id="SSF52096">
    <property type="entry name" value="ClpP/crotonase"/>
    <property type="match status" value="1"/>
</dbReference>
<dbReference type="GO" id="GO:0006508">
    <property type="term" value="P:proteolysis"/>
    <property type="evidence" value="ECO:0007669"/>
    <property type="project" value="UniProtKB-KW"/>
</dbReference>
<keyword evidence="9" id="KW-0378">Hydrolase</keyword>
<keyword evidence="2 5" id="KW-0812">Transmembrane</keyword>
<feature type="transmembrane region" description="Helical" evidence="5">
    <location>
        <begin position="352"/>
        <end position="373"/>
    </location>
</feature>
<dbReference type="PANTHER" id="PTHR33507:SF3">
    <property type="entry name" value="INNER MEMBRANE PROTEIN YBBJ"/>
    <property type="match status" value="1"/>
</dbReference>
<dbReference type="GO" id="GO:0005886">
    <property type="term" value="C:plasma membrane"/>
    <property type="evidence" value="ECO:0007669"/>
    <property type="project" value="TreeGrafter"/>
</dbReference>
<dbReference type="Pfam" id="PF24961">
    <property type="entry name" value="NfeD_membrane"/>
    <property type="match status" value="1"/>
</dbReference>
<organism evidence="9 10">
    <name type="scientific">Paenibacillus bovis</name>
    <dbReference type="NCBI Taxonomy" id="1616788"/>
    <lineage>
        <taxon>Bacteria</taxon>
        <taxon>Bacillati</taxon>
        <taxon>Bacillota</taxon>
        <taxon>Bacilli</taxon>
        <taxon>Bacillales</taxon>
        <taxon>Paenibacillaceae</taxon>
        <taxon>Paenibacillus</taxon>
    </lineage>
</organism>
<dbReference type="InterPro" id="IPR002810">
    <property type="entry name" value="NfeD-like_C"/>
</dbReference>
<evidence type="ECO:0000256" key="4">
    <source>
        <dbReference type="ARBA" id="ARBA00023136"/>
    </source>
</evidence>
<dbReference type="GO" id="GO:0008233">
    <property type="term" value="F:peptidase activity"/>
    <property type="evidence" value="ECO:0007669"/>
    <property type="project" value="UniProtKB-KW"/>
</dbReference>
<evidence type="ECO:0000256" key="3">
    <source>
        <dbReference type="ARBA" id="ARBA00022989"/>
    </source>
</evidence>
<gene>
    <name evidence="9" type="ORF">AR543_18125</name>
</gene>
<dbReference type="AlphaFoldDB" id="A0A172ZJM3"/>
<evidence type="ECO:0000259" key="6">
    <source>
        <dbReference type="Pfam" id="PF01957"/>
    </source>
</evidence>
<dbReference type="RefSeq" id="WP_060535835.1">
    <property type="nucleotide sequence ID" value="NZ_CP013023.1"/>
</dbReference>
<reference evidence="9 10" key="2">
    <citation type="journal article" date="2016" name="Int. J. Syst. Evol. Microbiol.">
        <title>Paenibacillus bovis sp. nov., isolated from raw yak (Bos grunniens) milk.</title>
        <authorList>
            <person name="Gao C."/>
            <person name="Han J."/>
            <person name="Liu Z."/>
            <person name="Xu X."/>
            <person name="Hang F."/>
            <person name="Wu Z."/>
        </authorList>
    </citation>
    <scope>NUCLEOTIDE SEQUENCE [LARGE SCALE GENOMIC DNA]</scope>
    <source>
        <strain evidence="9 10">BD3526</strain>
    </source>
</reference>
<dbReference type="EMBL" id="CP013023">
    <property type="protein sequence ID" value="ANF97739.1"/>
    <property type="molecule type" value="Genomic_DNA"/>
</dbReference>
<evidence type="ECO:0000256" key="2">
    <source>
        <dbReference type="ARBA" id="ARBA00022692"/>
    </source>
</evidence>
<feature type="transmembrane region" description="Helical" evidence="5">
    <location>
        <begin position="306"/>
        <end position="323"/>
    </location>
</feature>
<dbReference type="InterPro" id="IPR052165">
    <property type="entry name" value="Membrane_assoc_protease"/>
</dbReference>
<dbReference type="InterPro" id="IPR012340">
    <property type="entry name" value="NA-bd_OB-fold"/>
</dbReference>
<keyword evidence="3 5" id="KW-1133">Transmembrane helix</keyword>
<feature type="transmembrane region" description="Helical" evidence="5">
    <location>
        <begin position="248"/>
        <end position="266"/>
    </location>
</feature>
<dbReference type="Gene3D" id="3.90.226.10">
    <property type="entry name" value="2-enoyl-CoA Hydratase, Chain A, domain 1"/>
    <property type="match status" value="1"/>
</dbReference>
<keyword evidence="4 5" id="KW-0472">Membrane</keyword>
<reference evidence="10" key="1">
    <citation type="submission" date="2015-10" db="EMBL/GenBank/DDBJ databases">
        <title>Genome of Paenibacillus bovis sp. nov.</title>
        <authorList>
            <person name="Wu Z."/>
            <person name="Gao C."/>
            <person name="Liu Z."/>
            <person name="Zheng H."/>
        </authorList>
    </citation>
    <scope>NUCLEOTIDE SEQUENCE [LARGE SCALE GENOMIC DNA]</scope>
    <source>
        <strain evidence="10">BD3526</strain>
    </source>
</reference>
<dbReference type="InterPro" id="IPR056739">
    <property type="entry name" value="NfeD_membrane"/>
</dbReference>
<sequence>MTNKTDGWKYQRRLLIWMSMLLLVVTMGITSVHSVFAAAPSTSSTGAVYVIPVDREIEGGLQKFLTRGFQEAQQNKASWIVLEMSTPGGEIQAAEGIGEIIRNSPIPTAVVVQDRAASAGSYIALNADRIYMQPGSTIGAAAVVDGSGQPVKDAKLVAYWKSEMRAAAQLHSRNPNIAAGMTDANIAVAMPEIGQTKEKGQIISLTAQEAQKVGYADGIVSSVNEAVAALGHSPADMVRVEPSVGENIARFLTLPAVATILLFIGIAGIAMEILIPGFGVPGVIGVIAFGLYFFGGYASGFSGSETWLLFGVGLVMLILELFIPSFGILGILGAASLVTGVVKAAYDTSNAFISLGIAFAAAAVFVSIMAVVFKKRGIWNRFILSEQLSSDQNYMSNLQRELLLGMEGVSLTPLRPSGTVIVDGQHLDVVTQGVYIDKNCPVRIIRIDGSRIIVDEKVADSEGHEGIDPHHVT</sequence>
<evidence type="ECO:0000259" key="8">
    <source>
        <dbReference type="Pfam" id="PF25145"/>
    </source>
</evidence>
<dbReference type="CDD" id="cd07021">
    <property type="entry name" value="Clp_protease_NfeD_like"/>
    <property type="match status" value="1"/>
</dbReference>
<dbReference type="STRING" id="1616788.AR543_18125"/>
<protein>
    <submittedName>
        <fullName evidence="9">Serine protease</fullName>
    </submittedName>
</protein>
<feature type="transmembrane region" description="Helical" evidence="5">
    <location>
        <begin position="273"/>
        <end position="294"/>
    </location>
</feature>
<evidence type="ECO:0000256" key="5">
    <source>
        <dbReference type="SAM" id="Phobius"/>
    </source>
</evidence>
<feature type="domain" description="NfeD1b N-terminal" evidence="8">
    <location>
        <begin position="48"/>
        <end position="238"/>
    </location>
</feature>
<dbReference type="PANTHER" id="PTHR33507">
    <property type="entry name" value="INNER MEMBRANE PROTEIN YBBJ"/>
    <property type="match status" value="1"/>
</dbReference>
<evidence type="ECO:0000256" key="1">
    <source>
        <dbReference type="ARBA" id="ARBA00004141"/>
    </source>
</evidence>
<dbReference type="Proteomes" id="UP000078148">
    <property type="component" value="Chromosome"/>
</dbReference>
<keyword evidence="9" id="KW-0645">Protease</keyword>
<accession>A0A172ZJM3</accession>
<comment type="subcellular location">
    <subcellularLocation>
        <location evidence="1">Membrane</location>
        <topology evidence="1">Multi-pass membrane protein</topology>
    </subcellularLocation>
</comment>